<keyword evidence="1 3" id="KW-0378">Hydrolase</keyword>
<dbReference type="InterPro" id="IPR029058">
    <property type="entry name" value="AB_hydrolase_fold"/>
</dbReference>
<proteinExistence type="predicted"/>
<accession>A0ABT1CUR0</accession>
<dbReference type="SUPFAM" id="SSF53474">
    <property type="entry name" value="alpha/beta-Hydrolases"/>
    <property type="match status" value="1"/>
</dbReference>
<dbReference type="EMBL" id="JAAAML010000003">
    <property type="protein sequence ID" value="MCO6409944.1"/>
    <property type="molecule type" value="Genomic_DNA"/>
</dbReference>
<dbReference type="RefSeq" id="WP_252916703.1">
    <property type="nucleotide sequence ID" value="NZ_JAAAML010000003.1"/>
</dbReference>
<reference evidence="3 4" key="1">
    <citation type="submission" date="2020-01" db="EMBL/GenBank/DDBJ databases">
        <title>Genomes of bacteria type strains.</title>
        <authorList>
            <person name="Chen J."/>
            <person name="Zhu S."/>
            <person name="Yang J."/>
        </authorList>
    </citation>
    <scope>NUCLEOTIDE SEQUENCE [LARGE SCALE GENOMIC DNA]</scope>
    <source>
        <strain evidence="3 4">DSM 16655</strain>
    </source>
</reference>
<evidence type="ECO:0000313" key="3">
    <source>
        <dbReference type="EMBL" id="MCO6409944.1"/>
    </source>
</evidence>
<dbReference type="PANTHER" id="PTHR48081">
    <property type="entry name" value="AB HYDROLASE SUPERFAMILY PROTEIN C4A8.06C"/>
    <property type="match status" value="1"/>
</dbReference>
<dbReference type="InterPro" id="IPR050300">
    <property type="entry name" value="GDXG_lipolytic_enzyme"/>
</dbReference>
<dbReference type="Pfam" id="PF07859">
    <property type="entry name" value="Abhydrolase_3"/>
    <property type="match status" value="1"/>
</dbReference>
<dbReference type="PANTHER" id="PTHR48081:SF8">
    <property type="entry name" value="ALPHA_BETA HYDROLASE FOLD-3 DOMAIN-CONTAINING PROTEIN-RELATED"/>
    <property type="match status" value="1"/>
</dbReference>
<evidence type="ECO:0000313" key="4">
    <source>
        <dbReference type="Proteomes" id="UP001320715"/>
    </source>
</evidence>
<evidence type="ECO:0000259" key="2">
    <source>
        <dbReference type="Pfam" id="PF07859"/>
    </source>
</evidence>
<sequence>MSQTQMTANADILNSLTGPRLAMLEASDLARRFSIETGPLRRGLEQVMARVENRVIERVLISRLKFALRQAGSLEAAELHIAEMRGGYESGALETLPSFMPRGMTARGGNQADQPKDHAAHLRQSSSNRPVILYVAGGGFIMPPSRKQKTMVQRLSEAVNCEILMVSHRLAPEHPFPAAPLDFAARYLDLLENGHRAENVFLAADTAGASIILGALQMLAEDGIDLPAGIVLFSPWCDLSLSGWSYITRSMSSQSPFRMETAAFCARLYLQDEPVTSPLASPVFADQSGWPPILIHTSENDLHFDDAIRMAENGQKHGCEVRINYWDSPRHHLERLSSEAAAQSFGEVNDFIHRHWQPGSV</sequence>
<dbReference type="GO" id="GO:0016787">
    <property type="term" value="F:hydrolase activity"/>
    <property type="evidence" value="ECO:0007669"/>
    <property type="project" value="UniProtKB-KW"/>
</dbReference>
<dbReference type="Proteomes" id="UP001320715">
    <property type="component" value="Unassembled WGS sequence"/>
</dbReference>
<organism evidence="3 4">
    <name type="scientific">Hoeflea alexandrii</name>
    <dbReference type="NCBI Taxonomy" id="288436"/>
    <lineage>
        <taxon>Bacteria</taxon>
        <taxon>Pseudomonadati</taxon>
        <taxon>Pseudomonadota</taxon>
        <taxon>Alphaproteobacteria</taxon>
        <taxon>Hyphomicrobiales</taxon>
        <taxon>Rhizobiaceae</taxon>
        <taxon>Hoeflea</taxon>
    </lineage>
</organism>
<gene>
    <name evidence="3" type="ORF">GTW23_17305</name>
</gene>
<dbReference type="Gene3D" id="3.40.50.1820">
    <property type="entry name" value="alpha/beta hydrolase"/>
    <property type="match status" value="1"/>
</dbReference>
<keyword evidence="4" id="KW-1185">Reference proteome</keyword>
<feature type="domain" description="Alpha/beta hydrolase fold-3" evidence="2">
    <location>
        <begin position="132"/>
        <end position="331"/>
    </location>
</feature>
<protein>
    <submittedName>
        <fullName evidence="3">Alpha/beta hydrolase fold domain-containing protein</fullName>
    </submittedName>
</protein>
<comment type="caution">
    <text evidence="3">The sequence shown here is derived from an EMBL/GenBank/DDBJ whole genome shotgun (WGS) entry which is preliminary data.</text>
</comment>
<dbReference type="InterPro" id="IPR013094">
    <property type="entry name" value="AB_hydrolase_3"/>
</dbReference>
<name>A0ABT1CUR0_9HYPH</name>
<evidence type="ECO:0000256" key="1">
    <source>
        <dbReference type="ARBA" id="ARBA00022801"/>
    </source>
</evidence>